<accession>A0A4S3M4K8</accession>
<sequence>MATGHIFITKSSGEKVEFSLDKIKASLRRTGADDPLIEKILATLADEVYDGITTGEVYNRAYAMLKQARSVLASRYKLKRAIYELGPTGFPFEKFIAAILQYSGYHTETGVVIAGKCVHHEVDVLARKNGTVTPIECKFHGQQGINCNVKVPLYIYSRYTDILENWKKEDQLQPVWVATNTRFTKDAIEYGHCRGMYLLSWDLPEGDSLKERIDRLGLYPITASSLLTSRDKNYLLEKGVVLCRDLMKESFYLDHAGISESRQKRILDEMHKLCQCGNHL</sequence>
<evidence type="ECO:0000256" key="3">
    <source>
        <dbReference type="PROSITE-ProRule" id="PRU00492"/>
    </source>
</evidence>
<dbReference type="GO" id="GO:0005524">
    <property type="term" value="F:ATP binding"/>
    <property type="evidence" value="ECO:0007669"/>
    <property type="project" value="UniProtKB-UniRule"/>
</dbReference>
<dbReference type="RefSeq" id="WP_136335331.1">
    <property type="nucleotide sequence ID" value="NZ_QXMP01000002.1"/>
</dbReference>
<keyword evidence="6" id="KW-1185">Reference proteome</keyword>
<dbReference type="AlphaFoldDB" id="A0A4S3M4K8"/>
<dbReference type="Proteomes" id="UP000305939">
    <property type="component" value="Unassembled WGS sequence"/>
</dbReference>
<comment type="caution">
    <text evidence="5">The sequence shown here is derived from an EMBL/GenBank/DDBJ whole genome shotgun (WGS) entry which is preliminary data.</text>
</comment>
<organism evidence="5 6">
    <name type="scientific">Robertkochia marina</name>
    <dbReference type="NCBI Taxonomy" id="1227945"/>
    <lineage>
        <taxon>Bacteria</taxon>
        <taxon>Pseudomonadati</taxon>
        <taxon>Bacteroidota</taxon>
        <taxon>Flavobacteriia</taxon>
        <taxon>Flavobacteriales</taxon>
        <taxon>Flavobacteriaceae</taxon>
        <taxon>Robertkochia</taxon>
    </lineage>
</organism>
<reference evidence="5 6" key="1">
    <citation type="submission" date="2019-04" db="EMBL/GenBank/DDBJ databases">
        <title>Draft genome sequence of Robertkochia marina CC-AMO-30D.</title>
        <authorList>
            <person name="Hameed A."/>
            <person name="Lin S.-Y."/>
            <person name="Shahina M."/>
            <person name="Lai W.-A."/>
            <person name="Young C.-C."/>
        </authorList>
    </citation>
    <scope>NUCLEOTIDE SEQUENCE [LARGE SCALE GENOMIC DNA]</scope>
    <source>
        <strain evidence="5 6">CC-AMO-30D</strain>
    </source>
</reference>
<dbReference type="GO" id="GO:0003676">
    <property type="term" value="F:nucleic acid binding"/>
    <property type="evidence" value="ECO:0007669"/>
    <property type="project" value="InterPro"/>
</dbReference>
<dbReference type="PROSITE" id="PS51161">
    <property type="entry name" value="ATP_CONE"/>
    <property type="match status" value="1"/>
</dbReference>
<feature type="domain" description="ATP-cone" evidence="4">
    <location>
        <begin position="6"/>
        <end position="87"/>
    </location>
</feature>
<keyword evidence="2 3" id="KW-0067">ATP-binding</keyword>
<evidence type="ECO:0000313" key="6">
    <source>
        <dbReference type="Proteomes" id="UP000305939"/>
    </source>
</evidence>
<dbReference type="EMBL" id="SSMC01000001">
    <property type="protein sequence ID" value="THD69840.1"/>
    <property type="molecule type" value="Genomic_DNA"/>
</dbReference>
<dbReference type="SUPFAM" id="SSF52980">
    <property type="entry name" value="Restriction endonuclease-like"/>
    <property type="match status" value="1"/>
</dbReference>
<keyword evidence="1 3" id="KW-0547">Nucleotide-binding</keyword>
<dbReference type="InterPro" id="IPR011335">
    <property type="entry name" value="Restrct_endonuc-II-like"/>
</dbReference>
<evidence type="ECO:0000256" key="2">
    <source>
        <dbReference type="ARBA" id="ARBA00022840"/>
    </source>
</evidence>
<protein>
    <submittedName>
        <fullName evidence="5">ATPase</fullName>
    </submittedName>
</protein>
<dbReference type="InterPro" id="IPR011856">
    <property type="entry name" value="tRNA_endonuc-like_dom_sf"/>
</dbReference>
<dbReference type="OrthoDB" id="320396at2"/>
<gene>
    <name evidence="5" type="ORF">E7Z59_05805</name>
</gene>
<evidence type="ECO:0000256" key="1">
    <source>
        <dbReference type="ARBA" id="ARBA00022741"/>
    </source>
</evidence>
<name>A0A4S3M4K8_9FLAO</name>
<proteinExistence type="predicted"/>
<evidence type="ECO:0000259" key="4">
    <source>
        <dbReference type="PROSITE" id="PS51161"/>
    </source>
</evidence>
<evidence type="ECO:0000313" key="5">
    <source>
        <dbReference type="EMBL" id="THD69840.1"/>
    </source>
</evidence>
<dbReference type="InterPro" id="IPR005144">
    <property type="entry name" value="ATP-cone_dom"/>
</dbReference>
<dbReference type="Gene3D" id="3.40.1350.10">
    <property type="match status" value="1"/>
</dbReference>